<organism evidence="2 3">
    <name type="scientific">Sphaerisporangium rubeum</name>
    <dbReference type="NCBI Taxonomy" id="321317"/>
    <lineage>
        <taxon>Bacteria</taxon>
        <taxon>Bacillati</taxon>
        <taxon>Actinomycetota</taxon>
        <taxon>Actinomycetes</taxon>
        <taxon>Streptosporangiales</taxon>
        <taxon>Streptosporangiaceae</taxon>
        <taxon>Sphaerisporangium</taxon>
    </lineage>
</organism>
<dbReference type="GO" id="GO:0009116">
    <property type="term" value="P:nucleoside metabolic process"/>
    <property type="evidence" value="ECO:0007669"/>
    <property type="project" value="InterPro"/>
</dbReference>
<dbReference type="AlphaFoldDB" id="A0A7X0IET9"/>
<gene>
    <name evidence="2" type="ORF">BJ992_003352</name>
</gene>
<reference evidence="2 3" key="1">
    <citation type="submission" date="2020-08" db="EMBL/GenBank/DDBJ databases">
        <title>Sequencing the genomes of 1000 actinobacteria strains.</title>
        <authorList>
            <person name="Klenk H.-P."/>
        </authorList>
    </citation>
    <scope>NUCLEOTIDE SEQUENCE [LARGE SCALE GENOMIC DNA]</scope>
    <source>
        <strain evidence="2 3">DSM 44936</strain>
    </source>
</reference>
<dbReference type="RefSeq" id="WP_184981985.1">
    <property type="nucleotide sequence ID" value="NZ_BAAALO010000080.1"/>
</dbReference>
<evidence type="ECO:0000259" key="1">
    <source>
        <dbReference type="Pfam" id="PF01048"/>
    </source>
</evidence>
<dbReference type="Gene3D" id="3.40.50.1580">
    <property type="entry name" value="Nucleoside phosphorylase domain"/>
    <property type="match status" value="1"/>
</dbReference>
<dbReference type="GO" id="GO:0003824">
    <property type="term" value="F:catalytic activity"/>
    <property type="evidence" value="ECO:0007669"/>
    <property type="project" value="InterPro"/>
</dbReference>
<dbReference type="Proteomes" id="UP000555564">
    <property type="component" value="Unassembled WGS sequence"/>
</dbReference>
<feature type="domain" description="Nucleoside phosphorylase" evidence="1">
    <location>
        <begin position="19"/>
        <end position="144"/>
    </location>
</feature>
<dbReference type="Pfam" id="PF01048">
    <property type="entry name" value="PNP_UDP_1"/>
    <property type="match status" value="1"/>
</dbReference>
<evidence type="ECO:0000313" key="3">
    <source>
        <dbReference type="Proteomes" id="UP000555564"/>
    </source>
</evidence>
<evidence type="ECO:0000313" key="2">
    <source>
        <dbReference type="EMBL" id="MBB6473921.1"/>
    </source>
</evidence>
<accession>A0A7X0IET9</accession>
<keyword evidence="3" id="KW-1185">Reference proteome</keyword>
<protein>
    <submittedName>
        <fullName evidence="2">Uridine phosphorylase</fullName>
    </submittedName>
</protein>
<sequence length="201" mass="20190">MSGLVICVALGVEARAVARGLRPGDGVTVVRTGMGPRRADRAGARLRACRAVAVTGFAGALDDGLTPGDVLVAAEVRYAGRSLPCPSAWPLAAELDKAGIPVQVGPLVTAGRLVTGAARDRLATTGARAVDMESGPLLAAALRVPGPGAAAHAVARVVVDTPAAPLLSAAMVRGGPAALRTLRRLGPVLSRWAADHGKGRP</sequence>
<dbReference type="SUPFAM" id="SSF53167">
    <property type="entry name" value="Purine and uridine phosphorylases"/>
    <property type="match status" value="1"/>
</dbReference>
<comment type="caution">
    <text evidence="2">The sequence shown here is derived from an EMBL/GenBank/DDBJ whole genome shotgun (WGS) entry which is preliminary data.</text>
</comment>
<dbReference type="EMBL" id="JACHIU010000001">
    <property type="protein sequence ID" value="MBB6473921.1"/>
    <property type="molecule type" value="Genomic_DNA"/>
</dbReference>
<proteinExistence type="predicted"/>
<dbReference type="InterPro" id="IPR035994">
    <property type="entry name" value="Nucleoside_phosphorylase_sf"/>
</dbReference>
<name>A0A7X0IET9_9ACTN</name>
<dbReference type="InterPro" id="IPR000845">
    <property type="entry name" value="Nucleoside_phosphorylase_d"/>
</dbReference>